<sequence length="53" mass="5828">MHLGLQATLWHGLEAIEGQSWIGPCTQSGGKYTVYNILQRNTNVDKQKVDGIG</sequence>
<organism evidence="1">
    <name type="scientific">Anguilla anguilla</name>
    <name type="common">European freshwater eel</name>
    <name type="synonym">Muraena anguilla</name>
    <dbReference type="NCBI Taxonomy" id="7936"/>
    <lineage>
        <taxon>Eukaryota</taxon>
        <taxon>Metazoa</taxon>
        <taxon>Chordata</taxon>
        <taxon>Craniata</taxon>
        <taxon>Vertebrata</taxon>
        <taxon>Euteleostomi</taxon>
        <taxon>Actinopterygii</taxon>
        <taxon>Neopterygii</taxon>
        <taxon>Teleostei</taxon>
        <taxon>Anguilliformes</taxon>
        <taxon>Anguillidae</taxon>
        <taxon>Anguilla</taxon>
    </lineage>
</organism>
<dbReference type="AlphaFoldDB" id="A0A0E9V6A8"/>
<reference evidence="1" key="1">
    <citation type="submission" date="2014-11" db="EMBL/GenBank/DDBJ databases">
        <authorList>
            <person name="Amaro Gonzalez C."/>
        </authorList>
    </citation>
    <scope>NUCLEOTIDE SEQUENCE</scope>
</reference>
<proteinExistence type="predicted"/>
<accession>A0A0E9V6A8</accession>
<protein>
    <submittedName>
        <fullName evidence="1">Uncharacterized protein</fullName>
    </submittedName>
</protein>
<dbReference type="EMBL" id="GBXM01035592">
    <property type="protein sequence ID" value="JAH72985.1"/>
    <property type="molecule type" value="Transcribed_RNA"/>
</dbReference>
<reference evidence="1" key="2">
    <citation type="journal article" date="2015" name="Fish Shellfish Immunol.">
        <title>Early steps in the European eel (Anguilla anguilla)-Vibrio vulnificus interaction in the gills: Role of the RtxA13 toxin.</title>
        <authorList>
            <person name="Callol A."/>
            <person name="Pajuelo D."/>
            <person name="Ebbesson L."/>
            <person name="Teles M."/>
            <person name="MacKenzie S."/>
            <person name="Amaro C."/>
        </authorList>
    </citation>
    <scope>NUCLEOTIDE SEQUENCE</scope>
</reference>
<evidence type="ECO:0000313" key="1">
    <source>
        <dbReference type="EMBL" id="JAH72985.1"/>
    </source>
</evidence>
<name>A0A0E9V6A8_ANGAN</name>